<sequence length="425" mass="47970">MDQWYKIDNTGKIFHAVSSATNSSVFRVSMILKETIEPDCLQKALDIVAIRFPTLTVRVRKGVFWDFMEYNDAPLHVKKESDYPCAPIDTKSNNAYLIRVLYFDRRISVEIFHSLTDGGGAVEFLKTLVYQYLILKGESVAAEGAVLLPEDPPNKEEIEDSFERYSTGRSEKRSGSRGEKAFQIKGTAFNPLGINVIHGVVDASGLNAFAKRHGTSLTGFLMSVLIHVIHTEKMTRGKSEEKVAIALPISLRRQFPSMTLRNFFSVANIGAHVDDHVTFDDIIKEVTGQLKERTDKEALQANINRFVSLQSSLWTRLTPVVLKYPAMRLGFNQFGERAKTMTLSNLGNVKMPESMAPHIERMDVVLYPTRNSPINCGLVTLNDQLTITFARSIEENDIITAFFRELRRLTGFEIAIYSNDWGEET</sequence>
<dbReference type="GO" id="GO:0016740">
    <property type="term" value="F:transferase activity"/>
    <property type="evidence" value="ECO:0007669"/>
    <property type="project" value="UniProtKB-KW"/>
</dbReference>
<reference evidence="1 2" key="1">
    <citation type="submission" date="2019-12" db="EMBL/GenBank/DDBJ databases">
        <title>Salinicoccus cyprini sp. nov., isolated from gastro-intestinal tract of mirror carp, Cyprinus carpio var. specularis, collected from Gobind Sagar Reservoir, Himachal Pradesh, India.</title>
        <authorList>
            <person name="Talwar C."/>
            <person name="Singh A.K."/>
            <person name="Lal R."/>
            <person name="Negi R.K."/>
        </authorList>
    </citation>
    <scope>NUCLEOTIDE SEQUENCE [LARGE SCALE GENOMIC DNA]</scope>
    <source>
        <strain evidence="1 2">J-82</strain>
    </source>
</reference>
<dbReference type="SUPFAM" id="SSF52777">
    <property type="entry name" value="CoA-dependent acyltransferases"/>
    <property type="match status" value="1"/>
</dbReference>
<proteinExistence type="predicted"/>
<dbReference type="AlphaFoldDB" id="A0A6N8U4F9"/>
<dbReference type="InterPro" id="IPR023213">
    <property type="entry name" value="CAT-like_dom_sf"/>
</dbReference>
<evidence type="ECO:0000313" key="1">
    <source>
        <dbReference type="EMBL" id="MXQ52006.1"/>
    </source>
</evidence>
<dbReference type="OrthoDB" id="4876345at2"/>
<dbReference type="PANTHER" id="PTHR28037">
    <property type="entry name" value="ALCOHOL O-ACETYLTRANSFERASE 1-RELATED"/>
    <property type="match status" value="1"/>
</dbReference>
<comment type="caution">
    <text evidence="1">The sequence shown here is derived from an EMBL/GenBank/DDBJ whole genome shotgun (WGS) entry which is preliminary data.</text>
</comment>
<accession>A0A6N8U4F9</accession>
<dbReference type="Gene3D" id="3.30.559.30">
    <property type="entry name" value="Nonribosomal peptide synthetase, condensation domain"/>
    <property type="match status" value="1"/>
</dbReference>
<dbReference type="RefSeq" id="WP_160658014.1">
    <property type="nucleotide sequence ID" value="NZ_JBHRWU010000001.1"/>
</dbReference>
<dbReference type="EMBL" id="WUUK01000005">
    <property type="protein sequence ID" value="MXQ52006.1"/>
    <property type="molecule type" value="Genomic_DNA"/>
</dbReference>
<keyword evidence="1" id="KW-0808">Transferase</keyword>
<evidence type="ECO:0000313" key="2">
    <source>
        <dbReference type="Proteomes" id="UP000436284"/>
    </source>
</evidence>
<keyword evidence="2" id="KW-1185">Reference proteome</keyword>
<organism evidence="1 2">
    <name type="scientific">Salinicoccus hispanicus</name>
    <dbReference type="NCBI Taxonomy" id="157225"/>
    <lineage>
        <taxon>Bacteria</taxon>
        <taxon>Bacillati</taxon>
        <taxon>Bacillota</taxon>
        <taxon>Bacilli</taxon>
        <taxon>Bacillales</taxon>
        <taxon>Staphylococcaceae</taxon>
        <taxon>Salinicoccus</taxon>
    </lineage>
</organism>
<dbReference type="Proteomes" id="UP000436284">
    <property type="component" value="Unassembled WGS sequence"/>
</dbReference>
<protein>
    <submittedName>
        <fullName evidence="1">Alcohol acetyltransferase</fullName>
    </submittedName>
</protein>
<dbReference type="InterPro" id="IPR052058">
    <property type="entry name" value="Alcohol_O-acetyltransferase"/>
</dbReference>
<gene>
    <name evidence="1" type="ORF">GQ671_12090</name>
</gene>
<dbReference type="Gene3D" id="3.30.559.10">
    <property type="entry name" value="Chloramphenicol acetyltransferase-like domain"/>
    <property type="match status" value="1"/>
</dbReference>
<dbReference type="PANTHER" id="PTHR28037:SF1">
    <property type="entry name" value="ALCOHOL O-ACETYLTRANSFERASE 1-RELATED"/>
    <property type="match status" value="1"/>
</dbReference>
<name>A0A6N8U4F9_9STAP</name>